<name>A0A0D3L126_EMIH1</name>
<dbReference type="SMART" id="SM00271">
    <property type="entry name" value="DnaJ"/>
    <property type="match status" value="1"/>
</dbReference>
<feature type="compositionally biased region" description="Basic and acidic residues" evidence="1">
    <location>
        <begin position="218"/>
        <end position="231"/>
    </location>
</feature>
<accession>A0A0D3L126</accession>
<dbReference type="HOGENOM" id="CLU_779445_0_0_1"/>
<dbReference type="PROSITE" id="PS50076">
    <property type="entry name" value="DNAJ_2"/>
    <property type="match status" value="1"/>
</dbReference>
<dbReference type="InterPro" id="IPR001623">
    <property type="entry name" value="DnaJ_domain"/>
</dbReference>
<feature type="compositionally biased region" description="Low complexity" evidence="1">
    <location>
        <begin position="263"/>
        <end position="277"/>
    </location>
</feature>
<dbReference type="EnsemblProtists" id="EOD41711">
    <property type="protein sequence ID" value="EOD41711"/>
    <property type="gene ID" value="EMIHUDRAFT_447442"/>
</dbReference>
<reference evidence="3" key="2">
    <citation type="submission" date="2024-10" db="UniProtKB">
        <authorList>
            <consortium name="EnsemblProtists"/>
        </authorList>
    </citation>
    <scope>IDENTIFICATION</scope>
</reference>
<proteinExistence type="predicted"/>
<dbReference type="InterPro" id="IPR036869">
    <property type="entry name" value="J_dom_sf"/>
</dbReference>
<dbReference type="RefSeq" id="XP_005794140.1">
    <property type="nucleotide sequence ID" value="XM_005794083.1"/>
</dbReference>
<feature type="compositionally biased region" description="Basic residues" evidence="1">
    <location>
        <begin position="244"/>
        <end position="253"/>
    </location>
</feature>
<dbReference type="PaxDb" id="2903-EOD41711"/>
<feature type="compositionally biased region" description="Basic residues" evidence="1">
    <location>
        <begin position="290"/>
        <end position="299"/>
    </location>
</feature>
<dbReference type="Gene3D" id="1.10.287.110">
    <property type="entry name" value="DnaJ domain"/>
    <property type="match status" value="1"/>
</dbReference>
<feature type="region of interest" description="Disordered" evidence="1">
    <location>
        <begin position="86"/>
        <end position="134"/>
    </location>
</feature>
<sequence length="356" mass="38594">MLSGEALAAAVLEAKDRYALLSLGRREGGEPIRVESDGYLNHEDEEVRKCYTRIAARIHPDKLRCAEATKAFQALVRAYELCCKPDPKPPTPKPPKHKPSRPKAKAKSKEATGGKGGAEAQRTGVKRPPPHRGQGGHVHCLRCLLDFGCLTAEHHCPYCERGFEYRPAQFRTALRCPNDKRRGVPDCGRAFRVRQFAMSRQTREALLARAKEEAAAAERRDAVTSGHEAHLRAGAKQQASARQSAKRPVKKAPPKQAPPKQAPPKQSSAAVKGAAKPAAKRAAAKGGKQATKKKKKNARRAADSSDGDYEADSSPERLPSKARAKASASGRPSRGGRIGGRKSYVESDGDHSDSWS</sequence>
<feature type="compositionally biased region" description="Basic and acidic residues" evidence="1">
    <location>
        <begin position="343"/>
        <end position="356"/>
    </location>
</feature>
<dbReference type="Pfam" id="PF00226">
    <property type="entry name" value="DnaJ"/>
    <property type="match status" value="1"/>
</dbReference>
<dbReference type="KEGG" id="ehx:EMIHUDRAFT_447442"/>
<evidence type="ECO:0000313" key="4">
    <source>
        <dbReference type="Proteomes" id="UP000013827"/>
    </source>
</evidence>
<evidence type="ECO:0000259" key="2">
    <source>
        <dbReference type="PROSITE" id="PS50076"/>
    </source>
</evidence>
<feature type="compositionally biased region" description="Low complexity" evidence="1">
    <location>
        <begin position="232"/>
        <end position="243"/>
    </location>
</feature>
<organism evidence="3 4">
    <name type="scientific">Emiliania huxleyi (strain CCMP1516)</name>
    <dbReference type="NCBI Taxonomy" id="280463"/>
    <lineage>
        <taxon>Eukaryota</taxon>
        <taxon>Haptista</taxon>
        <taxon>Haptophyta</taxon>
        <taxon>Prymnesiophyceae</taxon>
        <taxon>Isochrysidales</taxon>
        <taxon>Noelaerhabdaceae</taxon>
        <taxon>Emiliania</taxon>
    </lineage>
</organism>
<dbReference type="SUPFAM" id="SSF46565">
    <property type="entry name" value="Chaperone J-domain"/>
    <property type="match status" value="1"/>
</dbReference>
<feature type="compositionally biased region" description="Basic residues" evidence="1">
    <location>
        <begin position="94"/>
        <end position="106"/>
    </location>
</feature>
<reference evidence="4" key="1">
    <citation type="journal article" date="2013" name="Nature">
        <title>Pan genome of the phytoplankton Emiliania underpins its global distribution.</title>
        <authorList>
            <person name="Read B.A."/>
            <person name="Kegel J."/>
            <person name="Klute M.J."/>
            <person name="Kuo A."/>
            <person name="Lefebvre S.C."/>
            <person name="Maumus F."/>
            <person name="Mayer C."/>
            <person name="Miller J."/>
            <person name="Monier A."/>
            <person name="Salamov A."/>
            <person name="Young J."/>
            <person name="Aguilar M."/>
            <person name="Claverie J.M."/>
            <person name="Frickenhaus S."/>
            <person name="Gonzalez K."/>
            <person name="Herman E.K."/>
            <person name="Lin Y.C."/>
            <person name="Napier J."/>
            <person name="Ogata H."/>
            <person name="Sarno A.F."/>
            <person name="Shmutz J."/>
            <person name="Schroeder D."/>
            <person name="de Vargas C."/>
            <person name="Verret F."/>
            <person name="von Dassow P."/>
            <person name="Valentin K."/>
            <person name="Van de Peer Y."/>
            <person name="Wheeler G."/>
            <person name="Dacks J.B."/>
            <person name="Delwiche C.F."/>
            <person name="Dyhrman S.T."/>
            <person name="Glockner G."/>
            <person name="John U."/>
            <person name="Richards T."/>
            <person name="Worden A.Z."/>
            <person name="Zhang X."/>
            <person name="Grigoriev I.V."/>
            <person name="Allen A.E."/>
            <person name="Bidle K."/>
            <person name="Borodovsky M."/>
            <person name="Bowler C."/>
            <person name="Brownlee C."/>
            <person name="Cock J.M."/>
            <person name="Elias M."/>
            <person name="Gladyshev V.N."/>
            <person name="Groth M."/>
            <person name="Guda C."/>
            <person name="Hadaegh A."/>
            <person name="Iglesias-Rodriguez M.D."/>
            <person name="Jenkins J."/>
            <person name="Jones B.M."/>
            <person name="Lawson T."/>
            <person name="Leese F."/>
            <person name="Lindquist E."/>
            <person name="Lobanov A."/>
            <person name="Lomsadze A."/>
            <person name="Malik S.B."/>
            <person name="Marsh M.E."/>
            <person name="Mackinder L."/>
            <person name="Mock T."/>
            <person name="Mueller-Roeber B."/>
            <person name="Pagarete A."/>
            <person name="Parker M."/>
            <person name="Probert I."/>
            <person name="Quesneville H."/>
            <person name="Raines C."/>
            <person name="Rensing S.A."/>
            <person name="Riano-Pachon D.M."/>
            <person name="Richier S."/>
            <person name="Rokitta S."/>
            <person name="Shiraiwa Y."/>
            <person name="Soanes D.M."/>
            <person name="van der Giezen M."/>
            <person name="Wahlund T.M."/>
            <person name="Williams B."/>
            <person name="Wilson W."/>
            <person name="Wolfe G."/>
            <person name="Wurch L.L."/>
        </authorList>
    </citation>
    <scope>NUCLEOTIDE SEQUENCE</scope>
</reference>
<dbReference type="GeneID" id="17286981"/>
<evidence type="ECO:0000313" key="3">
    <source>
        <dbReference type="EnsemblProtists" id="EOD41711"/>
    </source>
</evidence>
<feature type="region of interest" description="Disordered" evidence="1">
    <location>
        <begin position="218"/>
        <end position="356"/>
    </location>
</feature>
<keyword evidence="4" id="KW-1185">Reference proteome</keyword>
<feature type="domain" description="J" evidence="2">
    <location>
        <begin position="16"/>
        <end position="87"/>
    </location>
</feature>
<dbReference type="AlphaFoldDB" id="A0A0D3L126"/>
<dbReference type="Proteomes" id="UP000013827">
    <property type="component" value="Unassembled WGS sequence"/>
</dbReference>
<evidence type="ECO:0000256" key="1">
    <source>
        <dbReference type="SAM" id="MobiDB-lite"/>
    </source>
</evidence>
<protein>
    <recommendedName>
        <fullName evidence="2">J domain-containing protein</fullName>
    </recommendedName>
</protein>